<reference evidence="3 4" key="1">
    <citation type="journal article" date="2012" name="Science">
        <title>The Paleozoic origin of enzymatic lignin decomposition reconstructed from 31 fungal genomes.</title>
        <authorList>
            <person name="Floudas D."/>
            <person name="Binder M."/>
            <person name="Riley R."/>
            <person name="Barry K."/>
            <person name="Blanchette R.A."/>
            <person name="Henrissat B."/>
            <person name="Martinez A.T."/>
            <person name="Otillar R."/>
            <person name="Spatafora J.W."/>
            <person name="Yadav J.S."/>
            <person name="Aerts A."/>
            <person name="Benoit I."/>
            <person name="Boyd A."/>
            <person name="Carlson A."/>
            <person name="Copeland A."/>
            <person name="Coutinho P.M."/>
            <person name="de Vries R.P."/>
            <person name="Ferreira P."/>
            <person name="Findley K."/>
            <person name="Foster B."/>
            <person name="Gaskell J."/>
            <person name="Glotzer D."/>
            <person name="Gorecki P."/>
            <person name="Heitman J."/>
            <person name="Hesse C."/>
            <person name="Hori C."/>
            <person name="Igarashi K."/>
            <person name="Jurgens J.A."/>
            <person name="Kallen N."/>
            <person name="Kersten P."/>
            <person name="Kohler A."/>
            <person name="Kuees U."/>
            <person name="Kumar T.K.A."/>
            <person name="Kuo A."/>
            <person name="LaButti K."/>
            <person name="Larrondo L.F."/>
            <person name="Lindquist E."/>
            <person name="Ling A."/>
            <person name="Lombard V."/>
            <person name="Lucas S."/>
            <person name="Lundell T."/>
            <person name="Martin R."/>
            <person name="McLaughlin D.J."/>
            <person name="Morgenstern I."/>
            <person name="Morin E."/>
            <person name="Murat C."/>
            <person name="Nagy L.G."/>
            <person name="Nolan M."/>
            <person name="Ohm R.A."/>
            <person name="Patyshakuliyeva A."/>
            <person name="Rokas A."/>
            <person name="Ruiz-Duenas F.J."/>
            <person name="Sabat G."/>
            <person name="Salamov A."/>
            <person name="Samejima M."/>
            <person name="Schmutz J."/>
            <person name="Slot J.C."/>
            <person name="St John F."/>
            <person name="Stenlid J."/>
            <person name="Sun H."/>
            <person name="Sun S."/>
            <person name="Syed K."/>
            <person name="Tsang A."/>
            <person name="Wiebenga A."/>
            <person name="Young D."/>
            <person name="Pisabarro A."/>
            <person name="Eastwood D.C."/>
            <person name="Martin F."/>
            <person name="Cullen D."/>
            <person name="Grigoriev I.V."/>
            <person name="Hibbett D.S."/>
        </authorList>
    </citation>
    <scope>NUCLEOTIDE SEQUENCE [LARGE SCALE GENOMIC DNA]</scope>
    <source>
        <strain evidence="3 4">DJM-731 SS1</strain>
    </source>
</reference>
<feature type="non-terminal residue" evidence="3">
    <location>
        <position position="1"/>
    </location>
</feature>
<dbReference type="InterPro" id="IPR036047">
    <property type="entry name" value="F-box-like_dom_sf"/>
</dbReference>
<dbReference type="Pfam" id="PF00646">
    <property type="entry name" value="F-box"/>
    <property type="match status" value="1"/>
</dbReference>
<protein>
    <recommendedName>
        <fullName evidence="2">F-box domain-containing protein</fullName>
    </recommendedName>
</protein>
<sequence length="134" mass="15362">MMPFVKRGGLLDTDDDDDVKSYLENSEGPELDRSTSPKQTGFSPLTKLVSNPEILQLILDHLEPTSLVSLSRTCHLLFPPSAKTLWGDAHLSVLDLFARLLPQGLFYQNEDKKEEIFRYLCPRKSDFERFRLYG</sequence>
<feature type="region of interest" description="Disordered" evidence="1">
    <location>
        <begin position="16"/>
        <end position="44"/>
    </location>
</feature>
<proteinExistence type="predicted"/>
<dbReference type="EMBL" id="JH795881">
    <property type="protein sequence ID" value="EJT96735.1"/>
    <property type="molecule type" value="Genomic_DNA"/>
</dbReference>
<keyword evidence="4" id="KW-1185">Reference proteome</keyword>
<dbReference type="SUPFAM" id="SSF81383">
    <property type="entry name" value="F-box domain"/>
    <property type="match status" value="1"/>
</dbReference>
<dbReference type="RefSeq" id="XP_040623633.1">
    <property type="nucleotide sequence ID" value="XM_040774211.1"/>
</dbReference>
<feature type="domain" description="F-box" evidence="2">
    <location>
        <begin position="52"/>
        <end position="75"/>
    </location>
</feature>
<dbReference type="InterPro" id="IPR001810">
    <property type="entry name" value="F-box_dom"/>
</dbReference>
<evidence type="ECO:0000313" key="3">
    <source>
        <dbReference type="EMBL" id="EJT96735.1"/>
    </source>
</evidence>
<dbReference type="GeneID" id="63689273"/>
<evidence type="ECO:0000259" key="2">
    <source>
        <dbReference type="Pfam" id="PF00646"/>
    </source>
</evidence>
<accession>M5FN31</accession>
<organism evidence="3 4">
    <name type="scientific">Dacryopinax primogenitus (strain DJM 731)</name>
    <name type="common">Brown rot fungus</name>
    <dbReference type="NCBI Taxonomy" id="1858805"/>
    <lineage>
        <taxon>Eukaryota</taxon>
        <taxon>Fungi</taxon>
        <taxon>Dikarya</taxon>
        <taxon>Basidiomycota</taxon>
        <taxon>Agaricomycotina</taxon>
        <taxon>Dacrymycetes</taxon>
        <taxon>Dacrymycetales</taxon>
        <taxon>Dacrymycetaceae</taxon>
        <taxon>Dacryopinax</taxon>
    </lineage>
</organism>
<evidence type="ECO:0000313" key="4">
    <source>
        <dbReference type="Proteomes" id="UP000030653"/>
    </source>
</evidence>
<evidence type="ECO:0000256" key="1">
    <source>
        <dbReference type="SAM" id="MobiDB-lite"/>
    </source>
</evidence>
<dbReference type="Proteomes" id="UP000030653">
    <property type="component" value="Unassembled WGS sequence"/>
</dbReference>
<name>M5FN31_DACPD</name>
<dbReference type="AlphaFoldDB" id="M5FN31"/>
<dbReference type="HOGENOM" id="CLU_1901179_0_0_1"/>
<gene>
    <name evidence="3" type="ORF">DACRYDRAFT_25554</name>
</gene>